<protein>
    <submittedName>
        <fullName evidence="2">Uncharacterized protein</fullName>
    </submittedName>
</protein>
<reference evidence="2" key="1">
    <citation type="submission" date="2014-11" db="EMBL/GenBank/DDBJ databases">
        <authorList>
            <person name="Otto D Thomas"/>
            <person name="Naeem Raeece"/>
        </authorList>
    </citation>
    <scope>NUCLEOTIDE SEQUENCE</scope>
</reference>
<dbReference type="AlphaFoldDB" id="A0A0G4HQN3"/>
<sequence>MGDYQRNSAGFQASSRSDKTFWRHNLGQVDIEAAKQRHFQLYTRNHSRPYGQEVPPERRTQARVPSPKPLRSSRSEQRLGIPIYRTPPERTPNEFKIKYSSVPGAGLYAIPPERAWQMQRRPPLLLLARLPLPLGRGSPTLVDRHKEKTREIRKLLPPLGPPLVLEDLFEAATATENPSFPRAPPPTRAASGHSPARKTLNGTVPKDDGHIHTNSPNDLKVQEPQTEPKRSEARAYTTGAIVTTSHNPNTNTEK</sequence>
<organism evidence="2">
    <name type="scientific">Chromera velia CCMP2878</name>
    <dbReference type="NCBI Taxonomy" id="1169474"/>
    <lineage>
        <taxon>Eukaryota</taxon>
        <taxon>Sar</taxon>
        <taxon>Alveolata</taxon>
        <taxon>Colpodellida</taxon>
        <taxon>Chromeraceae</taxon>
        <taxon>Chromera</taxon>
    </lineage>
</organism>
<dbReference type="VEuPathDB" id="CryptoDB:Cvel_7966"/>
<gene>
    <name evidence="2" type="ORF">Cvel_7966</name>
</gene>
<name>A0A0G4HQN3_9ALVE</name>
<evidence type="ECO:0000313" key="2">
    <source>
        <dbReference type="EMBL" id="CEM46592.1"/>
    </source>
</evidence>
<feature type="region of interest" description="Disordered" evidence="1">
    <location>
        <begin position="44"/>
        <end position="77"/>
    </location>
</feature>
<evidence type="ECO:0000256" key="1">
    <source>
        <dbReference type="SAM" id="MobiDB-lite"/>
    </source>
</evidence>
<feature type="region of interest" description="Disordered" evidence="1">
    <location>
        <begin position="176"/>
        <end position="254"/>
    </location>
</feature>
<proteinExistence type="predicted"/>
<feature type="compositionally biased region" description="Polar residues" evidence="1">
    <location>
        <begin position="240"/>
        <end position="254"/>
    </location>
</feature>
<accession>A0A0G4HQN3</accession>
<dbReference type="EMBL" id="CDMZ01003502">
    <property type="protein sequence ID" value="CEM46592.1"/>
    <property type="molecule type" value="Genomic_DNA"/>
</dbReference>